<name>A0ABY3NAG9_ELIMR</name>
<dbReference type="EMBL" id="VNHK01000022">
    <property type="protein sequence ID" value="TYO84191.1"/>
    <property type="molecule type" value="Genomic_DNA"/>
</dbReference>
<evidence type="ECO:0000313" key="3">
    <source>
        <dbReference type="Proteomes" id="UP000324513"/>
    </source>
</evidence>
<organism evidence="2 3">
    <name type="scientific">Elizabethkingia miricola</name>
    <name type="common">Chryseobacterium miricola</name>
    <dbReference type="NCBI Taxonomy" id="172045"/>
    <lineage>
        <taxon>Bacteria</taxon>
        <taxon>Pseudomonadati</taxon>
        <taxon>Bacteroidota</taxon>
        <taxon>Flavobacteriia</taxon>
        <taxon>Flavobacteriales</taxon>
        <taxon>Weeksellaceae</taxon>
        <taxon>Elizabethkingia</taxon>
    </lineage>
</organism>
<feature type="region of interest" description="Disordered" evidence="1">
    <location>
        <begin position="35"/>
        <end position="65"/>
    </location>
</feature>
<evidence type="ECO:0000313" key="2">
    <source>
        <dbReference type="EMBL" id="TYO84191.1"/>
    </source>
</evidence>
<evidence type="ECO:0000256" key="1">
    <source>
        <dbReference type="SAM" id="MobiDB-lite"/>
    </source>
</evidence>
<accession>A0ABY3NAG9</accession>
<keyword evidence="3" id="KW-1185">Reference proteome</keyword>
<comment type="caution">
    <text evidence="2">The sequence shown here is derived from an EMBL/GenBank/DDBJ whole genome shotgun (WGS) entry which is preliminary data.</text>
</comment>
<proteinExistence type="predicted"/>
<protein>
    <submittedName>
        <fullName evidence="2">Uncharacterized protein</fullName>
    </submittedName>
</protein>
<sequence length="65" mass="7152">MAIRGKGGKFITAGQRRRDIGGAVGRENRAIRNRPSSWTAREAQRKHRGNNARAVSRLKAAGRVV</sequence>
<reference evidence="2 3" key="1">
    <citation type="submission" date="2019-07" db="EMBL/GenBank/DDBJ databases">
        <title>Genomic Encyclopedia of Archaeal and Bacterial Type Strains, Phase II (KMG-II): from individual species to whole genera.</title>
        <authorList>
            <person name="Goeker M."/>
        </authorList>
    </citation>
    <scope>NUCLEOTIDE SEQUENCE [LARGE SCALE GENOMIC DNA]</scope>
    <source>
        <strain evidence="2 3">DSM 14571</strain>
    </source>
</reference>
<dbReference type="Proteomes" id="UP000324513">
    <property type="component" value="Unassembled WGS sequence"/>
</dbReference>
<gene>
    <name evidence="2" type="ORF">LX74_03990</name>
</gene>